<dbReference type="KEGG" id="rcf:Poly24_27710"/>
<evidence type="ECO:0000313" key="1">
    <source>
        <dbReference type="EMBL" id="QDV69057.1"/>
    </source>
</evidence>
<organism evidence="1 2">
    <name type="scientific">Rosistilla carotiformis</name>
    <dbReference type="NCBI Taxonomy" id="2528017"/>
    <lineage>
        <taxon>Bacteria</taxon>
        <taxon>Pseudomonadati</taxon>
        <taxon>Planctomycetota</taxon>
        <taxon>Planctomycetia</taxon>
        <taxon>Pirellulales</taxon>
        <taxon>Pirellulaceae</taxon>
        <taxon>Rosistilla</taxon>
    </lineage>
</organism>
<dbReference type="AlphaFoldDB" id="A0A518JU31"/>
<evidence type="ECO:0000313" key="2">
    <source>
        <dbReference type="Proteomes" id="UP000315082"/>
    </source>
</evidence>
<name>A0A518JU31_9BACT</name>
<sequence>MQFSIIYSVDCPEDENIDLYAPLNVEELWDQTEDDDQYEYGYLEGRWENGSHRKWCAILNREQFDEFFERCGLQAEDAETMGSIGAPGCGFGWAPAISFTSRDSDAIQSAYVTPLVRENCDERDWDRVRSAMLAVYG</sequence>
<dbReference type="OrthoDB" id="9833302at2"/>
<accession>A0A518JU31</accession>
<protein>
    <submittedName>
        <fullName evidence="1">Uncharacterized protein</fullName>
    </submittedName>
</protein>
<reference evidence="1 2" key="1">
    <citation type="submission" date="2019-02" db="EMBL/GenBank/DDBJ databases">
        <title>Deep-cultivation of Planctomycetes and their phenomic and genomic characterization uncovers novel biology.</title>
        <authorList>
            <person name="Wiegand S."/>
            <person name="Jogler M."/>
            <person name="Boedeker C."/>
            <person name="Pinto D."/>
            <person name="Vollmers J."/>
            <person name="Rivas-Marin E."/>
            <person name="Kohn T."/>
            <person name="Peeters S.H."/>
            <person name="Heuer A."/>
            <person name="Rast P."/>
            <person name="Oberbeckmann S."/>
            <person name="Bunk B."/>
            <person name="Jeske O."/>
            <person name="Meyerdierks A."/>
            <person name="Storesund J.E."/>
            <person name="Kallscheuer N."/>
            <person name="Luecker S."/>
            <person name="Lage O.M."/>
            <person name="Pohl T."/>
            <person name="Merkel B.J."/>
            <person name="Hornburger P."/>
            <person name="Mueller R.-W."/>
            <person name="Bruemmer F."/>
            <person name="Labrenz M."/>
            <person name="Spormann A.M."/>
            <person name="Op den Camp H."/>
            <person name="Overmann J."/>
            <person name="Amann R."/>
            <person name="Jetten M.S.M."/>
            <person name="Mascher T."/>
            <person name="Medema M.H."/>
            <person name="Devos D.P."/>
            <person name="Kaster A.-K."/>
            <person name="Ovreas L."/>
            <person name="Rohde M."/>
            <person name="Galperin M.Y."/>
            <person name="Jogler C."/>
        </authorList>
    </citation>
    <scope>NUCLEOTIDE SEQUENCE [LARGE SCALE GENOMIC DNA]</scope>
    <source>
        <strain evidence="1 2">Poly24</strain>
    </source>
</reference>
<keyword evidence="2" id="KW-1185">Reference proteome</keyword>
<gene>
    <name evidence="1" type="ORF">Poly24_27710</name>
</gene>
<dbReference type="Proteomes" id="UP000315082">
    <property type="component" value="Chromosome"/>
</dbReference>
<proteinExistence type="predicted"/>
<dbReference type="RefSeq" id="WP_145095926.1">
    <property type="nucleotide sequence ID" value="NZ_CP036348.1"/>
</dbReference>
<dbReference type="EMBL" id="CP036348">
    <property type="protein sequence ID" value="QDV69057.1"/>
    <property type="molecule type" value="Genomic_DNA"/>
</dbReference>